<dbReference type="Gene3D" id="1.20.140.160">
    <property type="match status" value="1"/>
</dbReference>
<reference evidence="6" key="1">
    <citation type="submission" date="2017-04" db="EMBL/GenBank/DDBJ databases">
        <title>Function of individual gut microbiota members based on whole genome sequencing of pure cultures obtained from chicken caecum.</title>
        <authorList>
            <person name="Medvecky M."/>
            <person name="Cejkova D."/>
            <person name="Polansky O."/>
            <person name="Karasova D."/>
            <person name="Kubasova T."/>
            <person name="Cizek A."/>
            <person name="Rychlik I."/>
        </authorList>
    </citation>
    <scope>NUCLEOTIDE SEQUENCE [LARGE SCALE GENOMIC DNA]</scope>
    <source>
        <strain evidence="6">An175</strain>
    </source>
</reference>
<dbReference type="EMBL" id="NFKP01000005">
    <property type="protein sequence ID" value="OUP70198.1"/>
    <property type="molecule type" value="Genomic_DNA"/>
</dbReference>
<evidence type="ECO:0000256" key="1">
    <source>
        <dbReference type="ARBA" id="ARBA00023015"/>
    </source>
</evidence>
<dbReference type="InterPro" id="IPR014284">
    <property type="entry name" value="RNA_pol_sigma-70_dom"/>
</dbReference>
<dbReference type="NCBIfam" id="TIGR02937">
    <property type="entry name" value="sigma70-ECF"/>
    <property type="match status" value="1"/>
</dbReference>
<name>A0A1Y4MNA2_9FIRM</name>
<evidence type="ECO:0000313" key="6">
    <source>
        <dbReference type="Proteomes" id="UP000196386"/>
    </source>
</evidence>
<dbReference type="Gene3D" id="1.10.1740.10">
    <property type="match status" value="1"/>
</dbReference>
<gene>
    <name evidence="5" type="ORF">B5F11_06050</name>
</gene>
<keyword evidence="3" id="KW-0238">DNA-binding</keyword>
<dbReference type="InterPro" id="IPR013325">
    <property type="entry name" value="RNA_pol_sigma_r2"/>
</dbReference>
<protein>
    <submittedName>
        <fullName evidence="5">Uncharacterized protein</fullName>
    </submittedName>
</protein>
<dbReference type="PANTHER" id="PTHR30385">
    <property type="entry name" value="SIGMA FACTOR F FLAGELLAR"/>
    <property type="match status" value="1"/>
</dbReference>
<evidence type="ECO:0000256" key="2">
    <source>
        <dbReference type="ARBA" id="ARBA00023082"/>
    </source>
</evidence>
<dbReference type="SUPFAM" id="SSF88659">
    <property type="entry name" value="Sigma3 and sigma4 domains of RNA polymerase sigma factors"/>
    <property type="match status" value="1"/>
</dbReference>
<dbReference type="RefSeq" id="WP_087300273.1">
    <property type="nucleotide sequence ID" value="NZ_CAMMGH010000001.1"/>
</dbReference>
<organism evidence="5 6">
    <name type="scientific">Anaerotruncus colihominis</name>
    <dbReference type="NCBI Taxonomy" id="169435"/>
    <lineage>
        <taxon>Bacteria</taxon>
        <taxon>Bacillati</taxon>
        <taxon>Bacillota</taxon>
        <taxon>Clostridia</taxon>
        <taxon>Eubacteriales</taxon>
        <taxon>Oscillospiraceae</taxon>
        <taxon>Anaerotruncus</taxon>
    </lineage>
</organism>
<dbReference type="AlphaFoldDB" id="A0A1Y4MNA2"/>
<dbReference type="SUPFAM" id="SSF88946">
    <property type="entry name" value="Sigma2 domain of RNA polymerase sigma factors"/>
    <property type="match status" value="1"/>
</dbReference>
<proteinExistence type="predicted"/>
<evidence type="ECO:0000313" key="5">
    <source>
        <dbReference type="EMBL" id="OUP70198.1"/>
    </source>
</evidence>
<accession>A0A1Y4MNA2</accession>
<keyword evidence="2" id="KW-0731">Sigma factor</keyword>
<dbReference type="Proteomes" id="UP000196386">
    <property type="component" value="Unassembled WGS sequence"/>
</dbReference>
<keyword evidence="4" id="KW-0804">Transcription</keyword>
<keyword evidence="1" id="KW-0805">Transcription regulation</keyword>
<dbReference type="GO" id="GO:0006352">
    <property type="term" value="P:DNA-templated transcription initiation"/>
    <property type="evidence" value="ECO:0007669"/>
    <property type="project" value="InterPro"/>
</dbReference>
<evidence type="ECO:0000256" key="4">
    <source>
        <dbReference type="ARBA" id="ARBA00023163"/>
    </source>
</evidence>
<sequence>MTNEELYRQVCAGDMDAFHTLYGRLENLIRAIARDTARQFGYTDSIPAVLLEDLQAEGTLELCERLRSGSYDEEQGKLTTWLYPFLRGRMYRFLETNLGVMALNKGEMEKVRQAQRLYHTADRSAAEIATEMEISETEAARLIGYNTHFLSVSDLQRENEGGDPLERLLSYRQGVSAEQIVYRKVCLELLEPLFRSLSAKDRSILGHTFGVYGYEKLSADELGLREMLSPDGVTKARKAALKHLWQRYSGSNLHRWREVFRLVNRAVRG</sequence>
<dbReference type="InterPro" id="IPR013324">
    <property type="entry name" value="RNA_pol_sigma_r3/r4-like"/>
</dbReference>
<dbReference type="GO" id="GO:0003677">
    <property type="term" value="F:DNA binding"/>
    <property type="evidence" value="ECO:0007669"/>
    <property type="project" value="UniProtKB-KW"/>
</dbReference>
<comment type="caution">
    <text evidence="5">The sequence shown here is derived from an EMBL/GenBank/DDBJ whole genome shotgun (WGS) entry which is preliminary data.</text>
</comment>
<dbReference type="GO" id="GO:0016987">
    <property type="term" value="F:sigma factor activity"/>
    <property type="evidence" value="ECO:0007669"/>
    <property type="project" value="UniProtKB-KW"/>
</dbReference>
<evidence type="ECO:0000256" key="3">
    <source>
        <dbReference type="ARBA" id="ARBA00023125"/>
    </source>
</evidence>